<sequence>MPEADLEDALDSDAWADEDKDGSASESDDDGVDEKGMERLMKALGDDGLDEFEQMQLHVTLNGEGDADDVDSSDDDFTPDKNAEDGSDAEREGSGSASDSAEQEEDGDEGEEDIALDDVESVDDDAVPRQKIEIDNTVALARIRETIQLDKSLPWTETLVLSYPETIDVDLDDDLKRELAFYKQALHGATAARTLAEKHGFPFSRPPDYFAEMAKSDAHMERIRARLLDETAGIKKSEDKRREREGKKFGKQVQVERLKEREKSKKEMEERLKGLKRKRGDMLDKPTAVGDDDAFDIAVEDAIADRPAKRGRGAASGGRGASDRGGRGASDRGGRGGPKVSRTSRDQKYGFGGAGKRSKSNTRESTDDFGGGRRGGRGGAGGRGGRGGGRGGSRGGFGGRGGGRGGGEGAGKRLGKSRRVTQRSKT</sequence>
<dbReference type="Proteomes" id="UP001222325">
    <property type="component" value="Unassembled WGS sequence"/>
</dbReference>
<evidence type="ECO:0000313" key="8">
    <source>
        <dbReference type="Proteomes" id="UP001222325"/>
    </source>
</evidence>
<feature type="region of interest" description="Disordered" evidence="6">
    <location>
        <begin position="236"/>
        <end position="426"/>
    </location>
</feature>
<keyword evidence="5" id="KW-0539">Nucleus</keyword>
<dbReference type="GO" id="GO:0030687">
    <property type="term" value="C:preribosome, large subunit precursor"/>
    <property type="evidence" value="ECO:0007669"/>
    <property type="project" value="TreeGrafter"/>
</dbReference>
<evidence type="ECO:0000256" key="3">
    <source>
        <dbReference type="ARBA" id="ARBA00022517"/>
    </source>
</evidence>
<dbReference type="PANTHER" id="PTHR13028:SF0">
    <property type="entry name" value="RRNA-PROCESSING PROTEIN EBP2-RELATED"/>
    <property type="match status" value="1"/>
</dbReference>
<feature type="compositionally biased region" description="Basic residues" evidence="6">
    <location>
        <begin position="413"/>
        <end position="426"/>
    </location>
</feature>
<evidence type="ECO:0000313" key="7">
    <source>
        <dbReference type="EMBL" id="KAJ7081873.1"/>
    </source>
</evidence>
<dbReference type="GO" id="GO:0005730">
    <property type="term" value="C:nucleolus"/>
    <property type="evidence" value="ECO:0007669"/>
    <property type="project" value="UniProtKB-SubCell"/>
</dbReference>
<dbReference type="GO" id="GO:0042273">
    <property type="term" value="P:ribosomal large subunit biogenesis"/>
    <property type="evidence" value="ECO:0007669"/>
    <property type="project" value="TreeGrafter"/>
</dbReference>
<evidence type="ECO:0000256" key="5">
    <source>
        <dbReference type="ARBA" id="ARBA00023242"/>
    </source>
</evidence>
<feature type="compositionally biased region" description="Acidic residues" evidence="6">
    <location>
        <begin position="290"/>
        <end position="299"/>
    </location>
</feature>
<name>A0AAD6U0I0_9AGAR</name>
<evidence type="ECO:0000256" key="4">
    <source>
        <dbReference type="ARBA" id="ARBA00023054"/>
    </source>
</evidence>
<feature type="compositionally biased region" description="Basic and acidic residues" evidence="6">
    <location>
        <begin position="321"/>
        <end position="334"/>
    </location>
</feature>
<keyword evidence="4" id="KW-0175">Coiled coil</keyword>
<dbReference type="EMBL" id="JARJCN010000048">
    <property type="protein sequence ID" value="KAJ7081873.1"/>
    <property type="molecule type" value="Genomic_DNA"/>
</dbReference>
<accession>A0AAD6U0I0</accession>
<comment type="subcellular location">
    <subcellularLocation>
        <location evidence="1">Nucleus</location>
        <location evidence="1">Nucleolus</location>
    </subcellularLocation>
</comment>
<dbReference type="InterPro" id="IPR008610">
    <property type="entry name" value="Ebp2"/>
</dbReference>
<evidence type="ECO:0000256" key="6">
    <source>
        <dbReference type="SAM" id="MobiDB-lite"/>
    </source>
</evidence>
<evidence type="ECO:0000256" key="2">
    <source>
        <dbReference type="ARBA" id="ARBA00007336"/>
    </source>
</evidence>
<keyword evidence="3" id="KW-0690">Ribosome biogenesis</keyword>
<feature type="compositionally biased region" description="Acidic residues" evidence="6">
    <location>
        <begin position="1"/>
        <end position="32"/>
    </location>
</feature>
<feature type="compositionally biased region" description="Acidic residues" evidence="6">
    <location>
        <begin position="101"/>
        <end position="125"/>
    </location>
</feature>
<dbReference type="GO" id="GO:0006364">
    <property type="term" value="P:rRNA processing"/>
    <property type="evidence" value="ECO:0007669"/>
    <property type="project" value="TreeGrafter"/>
</dbReference>
<organism evidence="7 8">
    <name type="scientific">Mycena belliarum</name>
    <dbReference type="NCBI Taxonomy" id="1033014"/>
    <lineage>
        <taxon>Eukaryota</taxon>
        <taxon>Fungi</taxon>
        <taxon>Dikarya</taxon>
        <taxon>Basidiomycota</taxon>
        <taxon>Agaricomycotina</taxon>
        <taxon>Agaricomycetes</taxon>
        <taxon>Agaricomycetidae</taxon>
        <taxon>Agaricales</taxon>
        <taxon>Marasmiineae</taxon>
        <taxon>Mycenaceae</taxon>
        <taxon>Mycena</taxon>
    </lineage>
</organism>
<feature type="region of interest" description="Disordered" evidence="6">
    <location>
        <begin position="1"/>
        <end position="128"/>
    </location>
</feature>
<feature type="compositionally biased region" description="Gly residues" evidence="6">
    <location>
        <begin position="377"/>
        <end position="409"/>
    </location>
</feature>
<evidence type="ECO:0000256" key="1">
    <source>
        <dbReference type="ARBA" id="ARBA00004604"/>
    </source>
</evidence>
<feature type="compositionally biased region" description="Basic and acidic residues" evidence="6">
    <location>
        <begin position="78"/>
        <end position="93"/>
    </location>
</feature>
<gene>
    <name evidence="7" type="ORF">B0H15DRAFT_853858</name>
</gene>
<feature type="compositionally biased region" description="Acidic residues" evidence="6">
    <location>
        <begin position="65"/>
        <end position="77"/>
    </location>
</feature>
<feature type="compositionally biased region" description="Basic and acidic residues" evidence="6">
    <location>
        <begin position="236"/>
        <end position="273"/>
    </location>
</feature>
<keyword evidence="8" id="KW-1185">Reference proteome</keyword>
<dbReference type="GO" id="GO:0034399">
    <property type="term" value="C:nuclear periphery"/>
    <property type="evidence" value="ECO:0007669"/>
    <property type="project" value="TreeGrafter"/>
</dbReference>
<comment type="caution">
    <text evidence="7">The sequence shown here is derived from an EMBL/GenBank/DDBJ whole genome shotgun (WGS) entry which is preliminary data.</text>
</comment>
<dbReference type="AlphaFoldDB" id="A0AAD6U0I0"/>
<dbReference type="PANTHER" id="PTHR13028">
    <property type="entry name" value="RRNA PROCESSING PROTEIN EBNA1-BINDING PROTEIN-RELATED"/>
    <property type="match status" value="1"/>
</dbReference>
<comment type="similarity">
    <text evidence="2">Belongs to the EBP2 family.</text>
</comment>
<dbReference type="Pfam" id="PF05890">
    <property type="entry name" value="Ebp2"/>
    <property type="match status" value="1"/>
</dbReference>
<proteinExistence type="inferred from homology"/>
<feature type="compositionally biased region" description="Basic and acidic residues" evidence="6">
    <location>
        <begin position="33"/>
        <end position="45"/>
    </location>
</feature>
<reference evidence="7" key="1">
    <citation type="submission" date="2023-03" db="EMBL/GenBank/DDBJ databases">
        <title>Massive genome expansion in bonnet fungi (Mycena s.s.) driven by repeated elements and novel gene families across ecological guilds.</title>
        <authorList>
            <consortium name="Lawrence Berkeley National Laboratory"/>
            <person name="Harder C.B."/>
            <person name="Miyauchi S."/>
            <person name="Viragh M."/>
            <person name="Kuo A."/>
            <person name="Thoen E."/>
            <person name="Andreopoulos B."/>
            <person name="Lu D."/>
            <person name="Skrede I."/>
            <person name="Drula E."/>
            <person name="Henrissat B."/>
            <person name="Morin E."/>
            <person name="Kohler A."/>
            <person name="Barry K."/>
            <person name="LaButti K."/>
            <person name="Morin E."/>
            <person name="Salamov A."/>
            <person name="Lipzen A."/>
            <person name="Mereny Z."/>
            <person name="Hegedus B."/>
            <person name="Baldrian P."/>
            <person name="Stursova M."/>
            <person name="Weitz H."/>
            <person name="Taylor A."/>
            <person name="Grigoriev I.V."/>
            <person name="Nagy L.G."/>
            <person name="Martin F."/>
            <person name="Kauserud H."/>
        </authorList>
    </citation>
    <scope>NUCLEOTIDE SEQUENCE</scope>
    <source>
        <strain evidence="7">CBHHK173m</strain>
    </source>
</reference>
<protein>
    <submittedName>
        <fullName evidence="7">Eukaryotic rRNA processing protein EBP2-domain-containing protein</fullName>
    </submittedName>
</protein>